<keyword evidence="1" id="KW-1133">Transmembrane helix</keyword>
<feature type="transmembrane region" description="Helical" evidence="1">
    <location>
        <begin position="42"/>
        <end position="60"/>
    </location>
</feature>
<dbReference type="OrthoDB" id="385940at2157"/>
<reference evidence="2 3" key="1">
    <citation type="submission" date="2017-06" db="EMBL/GenBank/DDBJ databases">
        <authorList>
            <person name="Kim H.J."/>
            <person name="Triplett B.A."/>
        </authorList>
    </citation>
    <scope>NUCLEOTIDE SEQUENCE [LARGE SCALE GENOMIC DNA]</scope>
    <source>
        <strain evidence="2 3">DSM 8800</strain>
    </source>
</reference>
<name>A0A238Y1U9_HALVU</name>
<sequence>MDVDWDRYHNNTLYKLRVSIHFLGRQSTVLKQRFFTAVKESLVRNSVFLLGVLLVLWFAAAGLPTYGLALVGVGAVVLAWTPFRLYVNQLTNTAAVPDDRKDPTPYQRRVSLVSRCVADAGIGFLLVSAGFAVRVVTSLG</sequence>
<proteinExistence type="predicted"/>
<dbReference type="RefSeq" id="WP_089385881.1">
    <property type="nucleotide sequence ID" value="NZ_FZNQ01000027.1"/>
</dbReference>
<evidence type="ECO:0000313" key="2">
    <source>
        <dbReference type="EMBL" id="SNR64788.1"/>
    </source>
</evidence>
<keyword evidence="3" id="KW-1185">Reference proteome</keyword>
<feature type="transmembrane region" description="Helical" evidence="1">
    <location>
        <begin position="66"/>
        <end position="87"/>
    </location>
</feature>
<evidence type="ECO:0000256" key="1">
    <source>
        <dbReference type="SAM" id="Phobius"/>
    </source>
</evidence>
<protein>
    <submittedName>
        <fullName evidence="2">Uncharacterized protein</fullName>
    </submittedName>
</protein>
<keyword evidence="1" id="KW-0472">Membrane</keyword>
<organism evidence="2 3">
    <name type="scientific">Halorubrum vacuolatum</name>
    <name type="common">Natronobacterium vacuolatum</name>
    <dbReference type="NCBI Taxonomy" id="63740"/>
    <lineage>
        <taxon>Archaea</taxon>
        <taxon>Methanobacteriati</taxon>
        <taxon>Methanobacteriota</taxon>
        <taxon>Stenosarchaea group</taxon>
        <taxon>Halobacteria</taxon>
        <taxon>Halobacteriales</taxon>
        <taxon>Haloferacaceae</taxon>
        <taxon>Halorubrum</taxon>
    </lineage>
</organism>
<keyword evidence="1" id="KW-0812">Transmembrane</keyword>
<accession>A0A238Y1U9</accession>
<evidence type="ECO:0000313" key="3">
    <source>
        <dbReference type="Proteomes" id="UP000198397"/>
    </source>
</evidence>
<dbReference type="EMBL" id="FZNQ01000027">
    <property type="protein sequence ID" value="SNR64788.1"/>
    <property type="molecule type" value="Genomic_DNA"/>
</dbReference>
<dbReference type="Proteomes" id="UP000198397">
    <property type="component" value="Unassembled WGS sequence"/>
</dbReference>
<dbReference type="AlphaFoldDB" id="A0A238Y1U9"/>
<feature type="transmembrane region" description="Helical" evidence="1">
    <location>
        <begin position="116"/>
        <end position="137"/>
    </location>
</feature>
<gene>
    <name evidence="2" type="ORF">SAMN06264855_12719</name>
</gene>